<dbReference type="AlphaFoldDB" id="A0A177JNI6"/>
<evidence type="ECO:0000313" key="2">
    <source>
        <dbReference type="Proteomes" id="UP000077262"/>
    </source>
</evidence>
<accession>A0A177JNI6</accession>
<dbReference type="EMBL" id="LSTR01000040">
    <property type="protein sequence ID" value="OAH42792.1"/>
    <property type="molecule type" value="Genomic_DNA"/>
</dbReference>
<dbReference type="Proteomes" id="UP000077262">
    <property type="component" value="Unassembled WGS sequence"/>
</dbReference>
<comment type="caution">
    <text evidence="1">The sequence shown here is derived from an EMBL/GenBank/DDBJ whole genome shotgun (WGS) entry which is preliminary data.</text>
</comment>
<dbReference type="OrthoDB" id="270177at2"/>
<dbReference type="RefSeq" id="WP_063976639.1">
    <property type="nucleotide sequence ID" value="NZ_LSTR01000040.1"/>
</dbReference>
<proteinExistence type="predicted"/>
<sequence>MGRRIEIRLLEGLPEHLQATILTTTAQRTVRPDKPLENRVGETALAWLRERAIGKTYISFAFYKWPPNGPAHYGLLYAYNPITDRTFRLPFSETAGETENIASWDEAEIELHLFALKQFGRPTAV</sequence>
<evidence type="ECO:0000313" key="1">
    <source>
        <dbReference type="EMBL" id="OAH42792.1"/>
    </source>
</evidence>
<reference evidence="1 2" key="1">
    <citation type="submission" date="2016-02" db="EMBL/GenBank/DDBJ databases">
        <authorList>
            <person name="Wen L."/>
            <person name="He K."/>
            <person name="Yang H."/>
        </authorList>
    </citation>
    <scope>NUCLEOTIDE SEQUENCE [LARGE SCALE GENOMIC DNA]</scope>
    <source>
        <strain evidence="1 2">CD09_2</strain>
    </source>
</reference>
<name>A0A177JNI6_SPHYA</name>
<organism evidence="1 2">
    <name type="scientific">Sphingobium yanoikuyae</name>
    <name type="common">Sphingomonas yanoikuyae</name>
    <dbReference type="NCBI Taxonomy" id="13690"/>
    <lineage>
        <taxon>Bacteria</taxon>
        <taxon>Pseudomonadati</taxon>
        <taxon>Pseudomonadota</taxon>
        <taxon>Alphaproteobacteria</taxon>
        <taxon>Sphingomonadales</taxon>
        <taxon>Sphingomonadaceae</taxon>
        <taxon>Sphingobium</taxon>
    </lineage>
</organism>
<gene>
    <name evidence="1" type="ORF">AX777_06010</name>
</gene>
<protein>
    <submittedName>
        <fullName evidence="1">Uncharacterized protein</fullName>
    </submittedName>
</protein>